<dbReference type="EMBL" id="WQMS01000006">
    <property type="protein sequence ID" value="MVO77095.1"/>
    <property type="molecule type" value="Genomic_DNA"/>
</dbReference>
<dbReference type="GO" id="GO:0005737">
    <property type="term" value="C:cytoplasm"/>
    <property type="evidence" value="ECO:0007669"/>
    <property type="project" value="UniProtKB-SubCell"/>
</dbReference>
<comment type="subunit">
    <text evidence="6">Homodimer.</text>
</comment>
<comment type="similarity">
    <text evidence="6">Belongs to the class IV-like SAM-binding methyltransferase superfamily. RNA methyltransferase TrmH family. TrmL subfamily.</text>
</comment>
<reference evidence="9 10" key="1">
    <citation type="submission" date="2019-12" db="EMBL/GenBank/DDBJ databases">
        <authorList>
            <person name="Huq M.A."/>
        </authorList>
    </citation>
    <scope>NUCLEOTIDE SEQUENCE [LARGE SCALE GENOMIC DNA]</scope>
    <source>
        <strain evidence="9 10">MAH-20</strain>
    </source>
</reference>
<protein>
    <recommendedName>
        <fullName evidence="6">tRNA (cytidine(34)-2'-O)-methyltransferase</fullName>
        <ecNumber evidence="6">2.1.1.207</ecNumber>
    </recommendedName>
    <alternativeName>
        <fullName evidence="6">tRNA (cytidine/uridine-2'-O-)-methyltransferase TrmL</fullName>
    </alternativeName>
</protein>
<dbReference type="Gene3D" id="3.40.1280.10">
    <property type="match status" value="1"/>
</dbReference>
<comment type="caution">
    <text evidence="9">The sequence shown here is derived from an EMBL/GenBank/DDBJ whole genome shotgun (WGS) entry which is preliminary data.</text>
</comment>
<feature type="binding site" evidence="6 7">
    <location>
        <position position="118"/>
    </location>
    <ligand>
        <name>S-adenosyl-L-methionine</name>
        <dbReference type="ChEBI" id="CHEBI:59789"/>
    </ligand>
</feature>
<evidence type="ECO:0000256" key="4">
    <source>
        <dbReference type="ARBA" id="ARBA00022691"/>
    </source>
</evidence>
<dbReference type="Proteomes" id="UP000441389">
    <property type="component" value="Unassembled WGS sequence"/>
</dbReference>
<evidence type="ECO:0000256" key="5">
    <source>
        <dbReference type="ARBA" id="ARBA00022694"/>
    </source>
</evidence>
<evidence type="ECO:0000256" key="6">
    <source>
        <dbReference type="HAMAP-Rule" id="MF_01885"/>
    </source>
</evidence>
<dbReference type="RefSeq" id="WP_157026081.1">
    <property type="nucleotide sequence ID" value="NZ_WQMS01000006.1"/>
</dbReference>
<keyword evidence="10" id="KW-1185">Reference proteome</keyword>
<dbReference type="PIRSF" id="PIRSF029256">
    <property type="entry name" value="SpoU_TrmH_prd"/>
    <property type="match status" value="1"/>
</dbReference>
<keyword evidence="2 6" id="KW-0489">Methyltransferase</keyword>
<dbReference type="EC" id="2.1.1.207" evidence="6"/>
<comment type="function">
    <text evidence="6">Methylates the ribose at the nucleotide 34 wobble position in the two leucyl isoacceptors tRNA(Leu)(CmAA) and tRNA(Leu)(cmnm5UmAA). Catalyzes the methyl transfer from S-adenosyl-L-methionine to the 2'-OH of the wobble nucleotide.</text>
</comment>
<gene>
    <name evidence="6" type="primary">trmL</name>
    <name evidence="9" type="ORF">GON01_03975</name>
</gene>
<dbReference type="InterPro" id="IPR029028">
    <property type="entry name" value="Alpha/beta_knot_MTases"/>
</dbReference>
<name>A0A6I4IY79_9SPHN</name>
<dbReference type="AlphaFoldDB" id="A0A6I4IY79"/>
<keyword evidence="3 6" id="KW-0808">Transferase</keyword>
<dbReference type="PANTHER" id="PTHR42971">
    <property type="entry name" value="TRNA (CYTIDINE(34)-2'-O)-METHYLTRANSFERASE"/>
    <property type="match status" value="1"/>
</dbReference>
<evidence type="ECO:0000256" key="1">
    <source>
        <dbReference type="ARBA" id="ARBA00022490"/>
    </source>
</evidence>
<evidence type="ECO:0000313" key="10">
    <source>
        <dbReference type="Proteomes" id="UP000441389"/>
    </source>
</evidence>
<feature type="domain" description="tRNA/rRNA methyltransferase SpoU type" evidence="8">
    <location>
        <begin position="2"/>
        <end position="138"/>
    </location>
</feature>
<dbReference type="SUPFAM" id="SSF75217">
    <property type="entry name" value="alpha/beta knot"/>
    <property type="match status" value="1"/>
</dbReference>
<dbReference type="Pfam" id="PF00588">
    <property type="entry name" value="SpoU_methylase"/>
    <property type="match status" value="1"/>
</dbReference>
<dbReference type="GO" id="GO:0003723">
    <property type="term" value="F:RNA binding"/>
    <property type="evidence" value="ECO:0007669"/>
    <property type="project" value="InterPro"/>
</dbReference>
<dbReference type="HAMAP" id="MF_01885">
    <property type="entry name" value="tRNA_methyltr_TrmL"/>
    <property type="match status" value="1"/>
</dbReference>
<dbReference type="InterPro" id="IPR029026">
    <property type="entry name" value="tRNA_m1G_MTases_N"/>
</dbReference>
<evidence type="ECO:0000256" key="3">
    <source>
        <dbReference type="ARBA" id="ARBA00022679"/>
    </source>
</evidence>
<accession>A0A6I4IY79</accession>
<evidence type="ECO:0000259" key="8">
    <source>
        <dbReference type="Pfam" id="PF00588"/>
    </source>
</evidence>
<feature type="binding site" evidence="6 7">
    <location>
        <position position="98"/>
    </location>
    <ligand>
        <name>S-adenosyl-L-methionine</name>
        <dbReference type="ChEBI" id="CHEBI:59789"/>
    </ligand>
</feature>
<dbReference type="GO" id="GO:0002130">
    <property type="term" value="P:wobble position ribose methylation"/>
    <property type="evidence" value="ECO:0007669"/>
    <property type="project" value="TreeGrafter"/>
</dbReference>
<keyword evidence="4 6" id="KW-0949">S-adenosyl-L-methionine</keyword>
<feature type="binding site" evidence="6 7">
    <location>
        <position position="126"/>
    </location>
    <ligand>
        <name>S-adenosyl-L-methionine</name>
        <dbReference type="ChEBI" id="CHEBI:59789"/>
    </ligand>
</feature>
<dbReference type="CDD" id="cd18094">
    <property type="entry name" value="SpoU-like_TrmL"/>
    <property type="match status" value="1"/>
</dbReference>
<keyword evidence="5 6" id="KW-0819">tRNA processing</keyword>
<dbReference type="GO" id="GO:0008175">
    <property type="term" value="F:tRNA methyltransferase activity"/>
    <property type="evidence" value="ECO:0007669"/>
    <property type="project" value="UniProtKB-UniRule"/>
</dbReference>
<dbReference type="InterPro" id="IPR016914">
    <property type="entry name" value="TrmL"/>
</dbReference>
<proteinExistence type="inferred from homology"/>
<dbReference type="InterPro" id="IPR001537">
    <property type="entry name" value="SpoU_MeTrfase"/>
</dbReference>
<evidence type="ECO:0000256" key="7">
    <source>
        <dbReference type="PIRSR" id="PIRSR029256-1"/>
    </source>
</evidence>
<dbReference type="GO" id="GO:0008757">
    <property type="term" value="F:S-adenosylmethionine-dependent methyltransferase activity"/>
    <property type="evidence" value="ECO:0007669"/>
    <property type="project" value="UniProtKB-UniRule"/>
</dbReference>
<feature type="binding site" evidence="6 7">
    <location>
        <position position="76"/>
    </location>
    <ligand>
        <name>S-adenosyl-L-methionine</name>
        <dbReference type="ChEBI" id="CHEBI:59789"/>
    </ligand>
</feature>
<organism evidence="9 10">
    <name type="scientific">Sphingomonas horti</name>
    <dbReference type="NCBI Taxonomy" id="2682842"/>
    <lineage>
        <taxon>Bacteria</taxon>
        <taxon>Pseudomonadati</taxon>
        <taxon>Pseudomonadota</taxon>
        <taxon>Alphaproteobacteria</taxon>
        <taxon>Sphingomonadales</taxon>
        <taxon>Sphingomonadaceae</taxon>
        <taxon>Sphingomonas</taxon>
    </lineage>
</organism>
<keyword evidence="1 6" id="KW-0963">Cytoplasm</keyword>
<sequence length="154" mass="16560">MRLALYQPDIPGNVGAILRSCACFDVPVDLIEPLGFPWDDKRVRRAGMDYFDHVSITRHADWEAFRAATPGRVVLLTSRGSVPLTEAAFEPGDVILMGSESAGAPPHVHEAAGLRVRIPMAPHLRSLNVSVAAAVTLFEALRQTGGLPGSSHRA</sequence>
<dbReference type="PANTHER" id="PTHR42971:SF1">
    <property type="entry name" value="TRNA (CYTIDINE(34)-2'-O)-METHYLTRANSFERASE"/>
    <property type="match status" value="1"/>
</dbReference>
<evidence type="ECO:0000256" key="2">
    <source>
        <dbReference type="ARBA" id="ARBA00022603"/>
    </source>
</evidence>
<evidence type="ECO:0000313" key="9">
    <source>
        <dbReference type="EMBL" id="MVO77095.1"/>
    </source>
</evidence>
<comment type="subcellular location">
    <subcellularLocation>
        <location evidence="6">Cytoplasm</location>
    </subcellularLocation>
</comment>
<comment type="catalytic activity">
    <reaction evidence="6">
        <text>cytidine(34) in tRNA + S-adenosyl-L-methionine = 2'-O-methylcytidine(34) in tRNA + S-adenosyl-L-homocysteine + H(+)</text>
        <dbReference type="Rhea" id="RHEA:43084"/>
        <dbReference type="Rhea" id="RHEA-COMP:10331"/>
        <dbReference type="Rhea" id="RHEA-COMP:10332"/>
        <dbReference type="ChEBI" id="CHEBI:15378"/>
        <dbReference type="ChEBI" id="CHEBI:57856"/>
        <dbReference type="ChEBI" id="CHEBI:59789"/>
        <dbReference type="ChEBI" id="CHEBI:74495"/>
        <dbReference type="ChEBI" id="CHEBI:82748"/>
        <dbReference type="EC" id="2.1.1.207"/>
    </reaction>
</comment>
<comment type="catalytic activity">
    <reaction evidence="6">
        <text>5-carboxymethylaminomethyluridine(34) in tRNA(Leu) + S-adenosyl-L-methionine = 5-carboxymethylaminomethyl-2'-O-methyluridine(34) in tRNA(Leu) + S-adenosyl-L-homocysteine + H(+)</text>
        <dbReference type="Rhea" id="RHEA:43088"/>
        <dbReference type="Rhea" id="RHEA-COMP:10333"/>
        <dbReference type="Rhea" id="RHEA-COMP:10334"/>
        <dbReference type="ChEBI" id="CHEBI:15378"/>
        <dbReference type="ChEBI" id="CHEBI:57856"/>
        <dbReference type="ChEBI" id="CHEBI:59789"/>
        <dbReference type="ChEBI" id="CHEBI:74508"/>
        <dbReference type="ChEBI" id="CHEBI:74511"/>
        <dbReference type="EC" id="2.1.1.207"/>
    </reaction>
</comment>